<sequence>MQTTKQQQPAGNPAKGPSPVNTEFRAGGEEEKWPEDPQGADLNQEFDQEAAIDREREVQEAEDGDIVENDRPGHAAGNSAGASPEAYEETEDKEEDEAVNFDDLGDEEDELENRSY</sequence>
<reference evidence="3" key="1">
    <citation type="submission" date="2021-03" db="EMBL/GenBank/DDBJ databases">
        <title>Assistant Professor.</title>
        <authorList>
            <person name="Huq M.A."/>
        </authorList>
    </citation>
    <scope>NUCLEOTIDE SEQUENCE [LARGE SCALE GENOMIC DNA]</scope>
    <source>
        <strain evidence="3">MAH-28</strain>
    </source>
</reference>
<protein>
    <submittedName>
        <fullName evidence="2">Uncharacterized protein</fullName>
    </submittedName>
</protein>
<comment type="caution">
    <text evidence="2">The sequence shown here is derived from an EMBL/GenBank/DDBJ whole genome shotgun (WGS) entry which is preliminary data.</text>
</comment>
<evidence type="ECO:0000313" key="2">
    <source>
        <dbReference type="EMBL" id="MBO9154417.1"/>
    </source>
</evidence>
<feature type="compositionally biased region" description="Polar residues" evidence="1">
    <location>
        <begin position="1"/>
        <end position="10"/>
    </location>
</feature>
<dbReference type="EMBL" id="JAGHKP010000003">
    <property type="protein sequence ID" value="MBO9154417.1"/>
    <property type="molecule type" value="Genomic_DNA"/>
</dbReference>
<feature type="compositionally biased region" description="Acidic residues" evidence="1">
    <location>
        <begin position="86"/>
        <end position="116"/>
    </location>
</feature>
<proteinExistence type="predicted"/>
<name>A0ABS3YID4_9BACT</name>
<feature type="compositionally biased region" description="Basic and acidic residues" evidence="1">
    <location>
        <begin position="26"/>
        <end position="35"/>
    </location>
</feature>
<keyword evidence="3" id="KW-1185">Reference proteome</keyword>
<evidence type="ECO:0000313" key="3">
    <source>
        <dbReference type="Proteomes" id="UP000679126"/>
    </source>
</evidence>
<organism evidence="2 3">
    <name type="scientific">Chitinophaga chungangae</name>
    <dbReference type="NCBI Taxonomy" id="2821488"/>
    <lineage>
        <taxon>Bacteria</taxon>
        <taxon>Pseudomonadati</taxon>
        <taxon>Bacteroidota</taxon>
        <taxon>Chitinophagia</taxon>
        <taxon>Chitinophagales</taxon>
        <taxon>Chitinophagaceae</taxon>
        <taxon>Chitinophaga</taxon>
    </lineage>
</organism>
<accession>A0ABS3YID4</accession>
<gene>
    <name evidence="2" type="ORF">J7I43_19480</name>
</gene>
<feature type="region of interest" description="Disordered" evidence="1">
    <location>
        <begin position="1"/>
        <end position="116"/>
    </location>
</feature>
<dbReference type="Proteomes" id="UP000679126">
    <property type="component" value="Unassembled WGS sequence"/>
</dbReference>
<dbReference type="RefSeq" id="WP_209147534.1">
    <property type="nucleotide sequence ID" value="NZ_JAGHKP010000003.1"/>
</dbReference>
<evidence type="ECO:0000256" key="1">
    <source>
        <dbReference type="SAM" id="MobiDB-lite"/>
    </source>
</evidence>